<dbReference type="RefSeq" id="YP_001957102.1">
    <property type="nucleotide sequence ID" value="NC_010821.1"/>
</dbReference>
<keyword evidence="1" id="KW-0472">Membrane</keyword>
<organismHost>
    <name type="scientific">Pseudomonas chlororaphis</name>
    <dbReference type="NCBI Taxonomy" id="587753"/>
</organismHost>
<dbReference type="Proteomes" id="UP000002421">
    <property type="component" value="Segment"/>
</dbReference>
<accession>B3FJP1</accession>
<organism evidence="2 3">
    <name type="scientific">Pseudomonas phage 201phi2-1</name>
    <name type="common">Pseudomonas chlororaphis phage 201phi2-1</name>
    <dbReference type="NCBI Taxonomy" id="198110"/>
    <lineage>
        <taxon>Viruses</taxon>
        <taxon>Duplodnaviria</taxon>
        <taxon>Heunggongvirae</taxon>
        <taxon>Uroviricota</taxon>
        <taxon>Caudoviricetes</taxon>
        <taxon>Chimalliviridae</taxon>
        <taxon>Serwervirus</taxon>
        <taxon>Serwervirus 201phi21</taxon>
    </lineage>
</organism>
<name>B3FJP1_BP201</name>
<dbReference type="KEGG" id="vg:6372707"/>
<reference evidence="2 3" key="1">
    <citation type="journal article" date="2008" name="Virology">
        <title>Characterization of Pseudomonas chlororaphis myovirus 201varphi2-1 via genomic sequencing, mass spectrometry, and electron microscopy.</title>
        <authorList>
            <person name="Thomas J.A."/>
            <person name="Rolando M.R."/>
            <person name="Carroll C.A."/>
            <person name="Shen P.S."/>
            <person name="Belnap D.M."/>
            <person name="Weintraub S.T."/>
            <person name="Serwer P."/>
            <person name="Hardies S.C."/>
        </authorList>
    </citation>
    <scope>NUCLEOTIDE SEQUENCE</scope>
</reference>
<dbReference type="EMBL" id="EU197055">
    <property type="protein sequence ID" value="ABY63206.1"/>
    <property type="molecule type" value="Genomic_DNA"/>
</dbReference>
<evidence type="ECO:0000313" key="3">
    <source>
        <dbReference type="Proteomes" id="UP000002421"/>
    </source>
</evidence>
<gene>
    <name evidence="2" type="ORF">201phi2-1p381</name>
</gene>
<protein>
    <submittedName>
        <fullName evidence="2">Uncharacterized protein</fullName>
    </submittedName>
</protein>
<proteinExistence type="predicted"/>
<feature type="transmembrane region" description="Helical" evidence="1">
    <location>
        <begin position="6"/>
        <end position="26"/>
    </location>
</feature>
<evidence type="ECO:0000313" key="2">
    <source>
        <dbReference type="EMBL" id="ABY63206.1"/>
    </source>
</evidence>
<sequence length="160" mass="17721">MDWRVYASLGLVFLILYMLVVPPKAAREKLVVQAKRKKRNAENGIVEPKTYTSIKITGITARRGDSTVYLTALGGNDTITFEGIAKGNYSETAYVLIDGQGQMKQHPTEVLVQNEYRKGDWGILAVTMSPGNVTQRSIVPGVIHESNAFKIELSMHVNPK</sequence>
<keyword evidence="3" id="KW-1185">Reference proteome</keyword>
<keyword evidence="1" id="KW-1133">Transmembrane helix</keyword>
<evidence type="ECO:0000256" key="1">
    <source>
        <dbReference type="SAM" id="Phobius"/>
    </source>
</evidence>
<keyword evidence="1" id="KW-0812">Transmembrane</keyword>